<evidence type="ECO:0000313" key="1">
    <source>
        <dbReference type="EMBL" id="CAH2294660.1"/>
    </source>
</evidence>
<accession>A0AAD1S836</accession>
<gene>
    <name evidence="1" type="ORF">PECUL_23A025047</name>
</gene>
<keyword evidence="1" id="KW-0808">Transferase</keyword>
<sequence length="115" mass="13258">MLPKKGDLSNCNNYRGITLLSVPGKVFNWILLEWMKDIVDPQLRDEQASFQQNRSCMGQIAMLRIIVERSLKLNSSLYINFINYEMAFDIVDRDMEAPPALRRPSKGGQPNQELI</sequence>
<dbReference type="EMBL" id="OW240916">
    <property type="protein sequence ID" value="CAH2294660.1"/>
    <property type="molecule type" value="Genomic_DNA"/>
</dbReference>
<protein>
    <submittedName>
        <fullName evidence="1">Reverse transcriptase family, partial</fullName>
    </submittedName>
</protein>
<evidence type="ECO:0000313" key="2">
    <source>
        <dbReference type="Proteomes" id="UP001295444"/>
    </source>
</evidence>
<dbReference type="Proteomes" id="UP001295444">
    <property type="component" value="Chromosome 05"/>
</dbReference>
<dbReference type="PANTHER" id="PTHR47027:SF25">
    <property type="entry name" value="REVERSE TRANSCRIPTASE DOMAIN-CONTAINING PROTEIN"/>
    <property type="match status" value="1"/>
</dbReference>
<keyword evidence="2" id="KW-1185">Reference proteome</keyword>
<keyword evidence="1" id="KW-0548">Nucleotidyltransferase</keyword>
<organism evidence="1 2">
    <name type="scientific">Pelobates cultripes</name>
    <name type="common">Western spadefoot toad</name>
    <dbReference type="NCBI Taxonomy" id="61616"/>
    <lineage>
        <taxon>Eukaryota</taxon>
        <taxon>Metazoa</taxon>
        <taxon>Chordata</taxon>
        <taxon>Craniata</taxon>
        <taxon>Vertebrata</taxon>
        <taxon>Euteleostomi</taxon>
        <taxon>Amphibia</taxon>
        <taxon>Batrachia</taxon>
        <taxon>Anura</taxon>
        <taxon>Pelobatoidea</taxon>
        <taxon>Pelobatidae</taxon>
        <taxon>Pelobates</taxon>
    </lineage>
</organism>
<dbReference type="GO" id="GO:0003964">
    <property type="term" value="F:RNA-directed DNA polymerase activity"/>
    <property type="evidence" value="ECO:0007669"/>
    <property type="project" value="UniProtKB-KW"/>
</dbReference>
<keyword evidence="1" id="KW-0695">RNA-directed DNA polymerase</keyword>
<reference evidence="1" key="1">
    <citation type="submission" date="2022-03" db="EMBL/GenBank/DDBJ databases">
        <authorList>
            <person name="Alioto T."/>
            <person name="Alioto T."/>
            <person name="Gomez Garrido J."/>
        </authorList>
    </citation>
    <scope>NUCLEOTIDE SEQUENCE</scope>
</reference>
<dbReference type="AlphaFoldDB" id="A0AAD1S836"/>
<name>A0AAD1S836_PELCU</name>
<proteinExistence type="predicted"/>
<dbReference type="PANTHER" id="PTHR47027">
    <property type="entry name" value="REVERSE TRANSCRIPTASE DOMAIN-CONTAINING PROTEIN"/>
    <property type="match status" value="1"/>
</dbReference>